<proteinExistence type="predicted"/>
<evidence type="ECO:0000256" key="1">
    <source>
        <dbReference type="SAM" id="MobiDB-lite"/>
    </source>
</evidence>
<name>A0A7W7K7H6_9SPHN</name>
<dbReference type="RefSeq" id="WP_184242093.1">
    <property type="nucleotide sequence ID" value="NZ_JACHLR010000001.1"/>
</dbReference>
<sequence length="103" mass="11868">MKKRGRTETRDFAITYYEGDELRGLLHWEDRPRLSIDFLLVQAPAGLAPMLTAFRRKYPDTLVHFEVAEDNERMRRFVSLTGAQKTPDGYQLNTGPRALGEPT</sequence>
<comment type="caution">
    <text evidence="2">The sequence shown here is derived from an EMBL/GenBank/DDBJ whole genome shotgun (WGS) entry which is preliminary data.</text>
</comment>
<feature type="region of interest" description="Disordered" evidence="1">
    <location>
        <begin position="80"/>
        <end position="103"/>
    </location>
</feature>
<dbReference type="EMBL" id="JACHLR010000001">
    <property type="protein sequence ID" value="MBB4857023.1"/>
    <property type="molecule type" value="Genomic_DNA"/>
</dbReference>
<keyword evidence="3" id="KW-1185">Reference proteome</keyword>
<reference evidence="2 3" key="1">
    <citation type="submission" date="2020-08" db="EMBL/GenBank/DDBJ databases">
        <title>Functional genomics of gut bacteria from endangered species of beetles.</title>
        <authorList>
            <person name="Carlos-Shanley C."/>
        </authorList>
    </citation>
    <scope>NUCLEOTIDE SEQUENCE [LARGE SCALE GENOMIC DNA]</scope>
    <source>
        <strain evidence="2 3">S00245</strain>
    </source>
</reference>
<gene>
    <name evidence="2" type="ORF">HNO88_000320</name>
</gene>
<protein>
    <submittedName>
        <fullName evidence="2">Uncharacterized protein</fullName>
    </submittedName>
</protein>
<accession>A0A7W7K7H6</accession>
<evidence type="ECO:0000313" key="2">
    <source>
        <dbReference type="EMBL" id="MBB4857023.1"/>
    </source>
</evidence>
<dbReference type="AlphaFoldDB" id="A0A7W7K7H6"/>
<organism evidence="2 3">
    <name type="scientific">Novosphingobium chloroacetimidivorans</name>
    <dbReference type="NCBI Taxonomy" id="1428314"/>
    <lineage>
        <taxon>Bacteria</taxon>
        <taxon>Pseudomonadati</taxon>
        <taxon>Pseudomonadota</taxon>
        <taxon>Alphaproteobacteria</taxon>
        <taxon>Sphingomonadales</taxon>
        <taxon>Sphingomonadaceae</taxon>
        <taxon>Novosphingobium</taxon>
    </lineage>
</organism>
<dbReference type="Proteomes" id="UP000555448">
    <property type="component" value="Unassembled WGS sequence"/>
</dbReference>
<evidence type="ECO:0000313" key="3">
    <source>
        <dbReference type="Proteomes" id="UP000555448"/>
    </source>
</evidence>